<dbReference type="Pfam" id="PF02836">
    <property type="entry name" value="Glyco_hydro_2_C"/>
    <property type="match status" value="1"/>
</dbReference>
<reference evidence="11" key="1">
    <citation type="journal article" date="2014" name="Int. J. Syst. Evol. Microbiol.">
        <title>Complete genome sequence of Corynebacterium casei LMG S-19264T (=DSM 44701T), isolated from a smear-ripened cheese.</title>
        <authorList>
            <consortium name="US DOE Joint Genome Institute (JGI-PGF)"/>
            <person name="Walter F."/>
            <person name="Albersmeier A."/>
            <person name="Kalinowski J."/>
            <person name="Ruckert C."/>
        </authorList>
    </citation>
    <scope>NUCLEOTIDE SEQUENCE</scope>
    <source>
        <strain evidence="11">CGMCC 4.7308</strain>
    </source>
</reference>
<evidence type="ECO:0000256" key="5">
    <source>
        <dbReference type="ARBA" id="ARBA00022801"/>
    </source>
</evidence>
<dbReference type="InterPro" id="IPR006102">
    <property type="entry name" value="Ig-like_GH2"/>
</dbReference>
<evidence type="ECO:0000313" key="12">
    <source>
        <dbReference type="Proteomes" id="UP000655208"/>
    </source>
</evidence>
<reference evidence="11" key="2">
    <citation type="submission" date="2020-09" db="EMBL/GenBank/DDBJ databases">
        <authorList>
            <person name="Sun Q."/>
            <person name="Zhou Y."/>
        </authorList>
    </citation>
    <scope>NUCLEOTIDE SEQUENCE</scope>
    <source>
        <strain evidence="11">CGMCC 4.7308</strain>
    </source>
</reference>
<evidence type="ECO:0000256" key="1">
    <source>
        <dbReference type="ARBA" id="ARBA00000829"/>
    </source>
</evidence>
<dbReference type="Proteomes" id="UP000655208">
    <property type="component" value="Unassembled WGS sequence"/>
</dbReference>
<dbReference type="RefSeq" id="WP_188941379.1">
    <property type="nucleotide sequence ID" value="NZ_BMNA01000003.1"/>
</dbReference>
<gene>
    <name evidence="11" type="ORF">GCM10011594_20480</name>
</gene>
<sequence length="848" mass="93057">MTRSRTPLVDGWTLALAGPGDGAADGHPAPPSPDTVPKTPVTVPKTLPDTLPDSVPATVPGTVHTDLLAAGLIPDPYLDRNELDLDWIGHQRWSYRCRFDAPPAAERTDLALDGLDTVATVLVNGVPVGRFANQHRSHRIALDEVLRPGPNEVEVVFDSAWEYARDLERMLGPRPNAYPTPFQFVRKMACNFGWDWGPSLVTAGIWRPVAVETWDTARIAGVRPLVTVDGAVGRVRVEVDVERSAGRDAALTAAVAVAGQRAEVAVAPGAGTVTVELAVPDVDLWWPHDLGDQPLYRLDVELHAAAAGDLGDAGPQLLGAWSRRIGFRTVELDTSPDATGSAWTVVVNGVPVFARGVNWIPDDCFPSRITRERLAARLDQAVQAHVDLVRVWGGGIYESEDFYELCDERGLLVWQDFLFACAAYPEEEPLRSEVLAEARENVQRLMPHPSLVLWNGCNENIWGYFDWGWRDELAGRSWGAGYYLDLLPAVVAEVDPTRPYYPGSPYSGSMDRHPNLDTHGPMHLWDVWNQRDYTAYREHRPRFAAEFGYQGPPTLPTLRRAVHDEPLRPDSPGMLHHQKAEDGNGKLARGAAPHLPEAATFEDWHYLMSVQQSEAVRFGVEHLRSLRGRCMGSVVWQLNDCWPVTSWAAVDGDGRRKLLWYGLRDAYADRLLTVQPRDEGLAVCAVNDGGDTWSGPLTVRRMSLDGDVLAEWSASFEVAGRAVAQVALPAAVCTPDRPSAEVLVAETGDGEQALWFFVPDRELALPDPGLDVEVAPSGDGCRVTVRAERLARHVVVLADRWDDDARCGDGAVTLLPGRTHAFEVTGARPPGAVRDGDGLRTLHGVTRR</sequence>
<evidence type="ECO:0000256" key="7">
    <source>
        <dbReference type="SAM" id="MobiDB-lite"/>
    </source>
</evidence>
<evidence type="ECO:0000259" key="8">
    <source>
        <dbReference type="Pfam" id="PF00703"/>
    </source>
</evidence>
<proteinExistence type="inferred from homology"/>
<feature type="domain" description="Glycoside hydrolase family 2 catalytic" evidence="9">
    <location>
        <begin position="399"/>
        <end position="499"/>
    </location>
</feature>
<dbReference type="InterPro" id="IPR008979">
    <property type="entry name" value="Galactose-bd-like_sf"/>
</dbReference>
<dbReference type="SUPFAM" id="SSF49303">
    <property type="entry name" value="beta-Galactosidase/glucuronidase domain"/>
    <property type="match status" value="2"/>
</dbReference>
<organism evidence="11 12">
    <name type="scientific">Nakamurella endophytica</name>
    <dbReference type="NCBI Taxonomy" id="1748367"/>
    <lineage>
        <taxon>Bacteria</taxon>
        <taxon>Bacillati</taxon>
        <taxon>Actinomycetota</taxon>
        <taxon>Actinomycetes</taxon>
        <taxon>Nakamurellales</taxon>
        <taxon>Nakamurellaceae</taxon>
        <taxon>Nakamurella</taxon>
    </lineage>
</organism>
<evidence type="ECO:0000259" key="9">
    <source>
        <dbReference type="Pfam" id="PF02836"/>
    </source>
</evidence>
<accession>A0A917SXY3</accession>
<keyword evidence="4" id="KW-0732">Signal</keyword>
<dbReference type="FunFam" id="3.20.20.80:FF:000050">
    <property type="entry name" value="Beta-mannosidase B"/>
    <property type="match status" value="1"/>
</dbReference>
<dbReference type="Gene3D" id="2.60.40.10">
    <property type="entry name" value="Immunoglobulins"/>
    <property type="match status" value="2"/>
</dbReference>
<feature type="region of interest" description="Disordered" evidence="7">
    <location>
        <begin position="17"/>
        <end position="40"/>
    </location>
</feature>
<comment type="similarity">
    <text evidence="2">Belongs to the glycosyl hydrolase 2 family.</text>
</comment>
<dbReference type="InterPro" id="IPR050887">
    <property type="entry name" value="Beta-mannosidase_GH2"/>
</dbReference>
<feature type="domain" description="Glycoside hydrolase family 2 immunoglobulin-like beta-sandwich" evidence="8">
    <location>
        <begin position="226"/>
        <end position="305"/>
    </location>
</feature>
<dbReference type="SUPFAM" id="SSF49785">
    <property type="entry name" value="Galactose-binding domain-like"/>
    <property type="match status" value="1"/>
</dbReference>
<comment type="catalytic activity">
    <reaction evidence="1">
        <text>Hydrolysis of terminal, non-reducing beta-D-mannose residues in beta-D-mannosides.</text>
        <dbReference type="EC" id="3.2.1.25"/>
    </reaction>
</comment>
<evidence type="ECO:0000256" key="3">
    <source>
        <dbReference type="ARBA" id="ARBA00012754"/>
    </source>
</evidence>
<evidence type="ECO:0000313" key="11">
    <source>
        <dbReference type="EMBL" id="GGM00300.1"/>
    </source>
</evidence>
<dbReference type="InterPro" id="IPR054593">
    <property type="entry name" value="Beta-mannosidase-like_N2"/>
</dbReference>
<keyword evidence="6" id="KW-0326">Glycosidase</keyword>
<dbReference type="SUPFAM" id="SSF51445">
    <property type="entry name" value="(Trans)glycosidases"/>
    <property type="match status" value="1"/>
</dbReference>
<dbReference type="Pfam" id="PF00703">
    <property type="entry name" value="Glyco_hydro_2"/>
    <property type="match status" value="1"/>
</dbReference>
<dbReference type="GO" id="GO:0005975">
    <property type="term" value="P:carbohydrate metabolic process"/>
    <property type="evidence" value="ECO:0007669"/>
    <property type="project" value="InterPro"/>
</dbReference>
<keyword evidence="5" id="KW-0378">Hydrolase</keyword>
<name>A0A917SXY3_9ACTN</name>
<dbReference type="PANTHER" id="PTHR43730:SF1">
    <property type="entry name" value="BETA-MANNOSIDASE"/>
    <property type="match status" value="1"/>
</dbReference>
<dbReference type="Gene3D" id="2.60.120.260">
    <property type="entry name" value="Galactose-binding domain-like"/>
    <property type="match status" value="1"/>
</dbReference>
<evidence type="ECO:0000256" key="2">
    <source>
        <dbReference type="ARBA" id="ARBA00007401"/>
    </source>
</evidence>
<dbReference type="AlphaFoldDB" id="A0A917SXY3"/>
<dbReference type="InterPro" id="IPR017853">
    <property type="entry name" value="GH"/>
</dbReference>
<dbReference type="Gene3D" id="3.20.20.80">
    <property type="entry name" value="Glycosidases"/>
    <property type="match status" value="1"/>
</dbReference>
<evidence type="ECO:0000256" key="6">
    <source>
        <dbReference type="ARBA" id="ARBA00023295"/>
    </source>
</evidence>
<dbReference type="PANTHER" id="PTHR43730">
    <property type="entry name" value="BETA-MANNOSIDASE"/>
    <property type="match status" value="1"/>
</dbReference>
<protein>
    <recommendedName>
        <fullName evidence="3">beta-mannosidase</fullName>
        <ecNumber evidence="3">3.2.1.25</ecNumber>
    </recommendedName>
</protein>
<feature type="domain" description="Beta-mannosidase-like galactose-binding" evidence="10">
    <location>
        <begin position="54"/>
        <end position="207"/>
    </location>
</feature>
<dbReference type="EMBL" id="BMNA01000003">
    <property type="protein sequence ID" value="GGM00300.1"/>
    <property type="molecule type" value="Genomic_DNA"/>
</dbReference>
<evidence type="ECO:0000256" key="4">
    <source>
        <dbReference type="ARBA" id="ARBA00022729"/>
    </source>
</evidence>
<evidence type="ECO:0000259" key="10">
    <source>
        <dbReference type="Pfam" id="PF22666"/>
    </source>
</evidence>
<dbReference type="GO" id="GO:0006516">
    <property type="term" value="P:glycoprotein catabolic process"/>
    <property type="evidence" value="ECO:0007669"/>
    <property type="project" value="TreeGrafter"/>
</dbReference>
<keyword evidence="12" id="KW-1185">Reference proteome</keyword>
<dbReference type="InterPro" id="IPR036156">
    <property type="entry name" value="Beta-gal/glucu_dom_sf"/>
</dbReference>
<comment type="caution">
    <text evidence="11">The sequence shown here is derived from an EMBL/GenBank/DDBJ whole genome shotgun (WGS) entry which is preliminary data.</text>
</comment>
<dbReference type="InterPro" id="IPR006103">
    <property type="entry name" value="Glyco_hydro_2_cat"/>
</dbReference>
<dbReference type="GO" id="GO:0004567">
    <property type="term" value="F:beta-mannosidase activity"/>
    <property type="evidence" value="ECO:0007669"/>
    <property type="project" value="UniProtKB-EC"/>
</dbReference>
<dbReference type="InterPro" id="IPR013783">
    <property type="entry name" value="Ig-like_fold"/>
</dbReference>
<dbReference type="EC" id="3.2.1.25" evidence="3"/>
<dbReference type="Pfam" id="PF22666">
    <property type="entry name" value="Glyco_hydro_2_N2"/>
    <property type="match status" value="1"/>
</dbReference>